<feature type="domain" description="3-hydroxyacyl-CoA dehydrogenase C-terminal" evidence="2">
    <location>
        <begin position="282"/>
        <end position="380"/>
    </location>
</feature>
<dbReference type="InterPro" id="IPR006176">
    <property type="entry name" value="3-OHacyl-CoA_DH_NAD-bd"/>
</dbReference>
<evidence type="ECO:0000313" key="5">
    <source>
        <dbReference type="Proteomes" id="UP001201980"/>
    </source>
</evidence>
<dbReference type="Pfam" id="PF00725">
    <property type="entry name" value="3HCDH"/>
    <property type="match status" value="1"/>
</dbReference>
<dbReference type="Pfam" id="PF02737">
    <property type="entry name" value="3HCDH_N"/>
    <property type="match status" value="1"/>
</dbReference>
<dbReference type="SUPFAM" id="SSF48179">
    <property type="entry name" value="6-phosphogluconate dehydrogenase C-terminal domain-like"/>
    <property type="match status" value="1"/>
</dbReference>
<dbReference type="SUPFAM" id="SSF51735">
    <property type="entry name" value="NAD(P)-binding Rossmann-fold domains"/>
    <property type="match status" value="1"/>
</dbReference>
<dbReference type="EMBL" id="JAKWBI020000118">
    <property type="protein sequence ID" value="KAJ2902261.1"/>
    <property type="molecule type" value="Genomic_DNA"/>
</dbReference>
<proteinExistence type="predicted"/>
<dbReference type="AlphaFoldDB" id="A0AAD5RR19"/>
<dbReference type="InterPro" id="IPR008927">
    <property type="entry name" value="6-PGluconate_DH-like_C_sf"/>
</dbReference>
<gene>
    <name evidence="4" type="ORF">MKZ38_000802</name>
</gene>
<name>A0AAD5RR19_9PEZI</name>
<dbReference type="Gene3D" id="3.40.50.720">
    <property type="entry name" value="NAD(P)-binding Rossmann-like Domain"/>
    <property type="match status" value="1"/>
</dbReference>
<organism evidence="4 5">
    <name type="scientific">Zalerion maritima</name>
    <dbReference type="NCBI Taxonomy" id="339359"/>
    <lineage>
        <taxon>Eukaryota</taxon>
        <taxon>Fungi</taxon>
        <taxon>Dikarya</taxon>
        <taxon>Ascomycota</taxon>
        <taxon>Pezizomycotina</taxon>
        <taxon>Sordariomycetes</taxon>
        <taxon>Lulworthiomycetidae</taxon>
        <taxon>Lulworthiales</taxon>
        <taxon>Lulworthiaceae</taxon>
        <taxon>Zalerion</taxon>
    </lineage>
</organism>
<evidence type="ECO:0000313" key="4">
    <source>
        <dbReference type="EMBL" id="KAJ2902261.1"/>
    </source>
</evidence>
<keyword evidence="1" id="KW-0560">Oxidoreductase</keyword>
<accession>A0AAD5RR19</accession>
<sequence>MTTKMTSQRVFALTGRRGLCVSSKTPQLGAVRSIRTPPALATQVVSLRCNAQGSPTTQALPRPIQVQRNSSTQPAVYTSSTARAYSTDPVPTSSTWTPPADPYVRPVVVVGIGNMGRRLAVMWASTSRPVIIYDHSRQALDEGLRYIGDTLGYVCSHNGGHPGKVTSTTNLREACDNSPWMVIEALPELLDLKTEVLGEVDGLIPDDCILATNSSSFKSRELAGRVHHKERLVNTHHYIPPRNICVEIMTCGSTDPKIMPFLADQMVDVGLRPIIVPTESQGYIFNRIWAAAKRETLKVLSEGVGKADDVDALFRDFFHAEKGPCERMDEVGLDTIRRIEEHYLNLKGVPEDKRPWLDWLEKEYIARGDLGEKSGEGIFTQARRKELAAERKRQKKKAVEEYRGA</sequence>
<evidence type="ECO:0000259" key="2">
    <source>
        <dbReference type="Pfam" id="PF00725"/>
    </source>
</evidence>
<keyword evidence="5" id="KW-1185">Reference proteome</keyword>
<dbReference type="Gene3D" id="1.10.1040.10">
    <property type="entry name" value="N-(1-d-carboxylethyl)-l-norvaline Dehydrogenase, domain 2"/>
    <property type="match status" value="1"/>
</dbReference>
<evidence type="ECO:0000259" key="3">
    <source>
        <dbReference type="Pfam" id="PF02737"/>
    </source>
</evidence>
<dbReference type="InterPro" id="IPR036291">
    <property type="entry name" value="NAD(P)-bd_dom_sf"/>
</dbReference>
<dbReference type="Proteomes" id="UP001201980">
    <property type="component" value="Unassembled WGS sequence"/>
</dbReference>
<dbReference type="PANTHER" id="PTHR48075">
    <property type="entry name" value="3-HYDROXYACYL-COA DEHYDROGENASE FAMILY PROTEIN"/>
    <property type="match status" value="1"/>
</dbReference>
<dbReference type="InterPro" id="IPR006108">
    <property type="entry name" value="3HC_DH_C"/>
</dbReference>
<dbReference type="GO" id="GO:0016616">
    <property type="term" value="F:oxidoreductase activity, acting on the CH-OH group of donors, NAD or NADP as acceptor"/>
    <property type="evidence" value="ECO:0007669"/>
    <property type="project" value="InterPro"/>
</dbReference>
<dbReference type="GO" id="GO:0006631">
    <property type="term" value="P:fatty acid metabolic process"/>
    <property type="evidence" value="ECO:0007669"/>
    <property type="project" value="InterPro"/>
</dbReference>
<dbReference type="InterPro" id="IPR013328">
    <property type="entry name" value="6PGD_dom2"/>
</dbReference>
<evidence type="ECO:0000256" key="1">
    <source>
        <dbReference type="ARBA" id="ARBA00023002"/>
    </source>
</evidence>
<protein>
    <submittedName>
        <fullName evidence="4">3-hydroxyacyl-dehydrogenase</fullName>
    </submittedName>
</protein>
<dbReference type="GO" id="GO:0070403">
    <property type="term" value="F:NAD+ binding"/>
    <property type="evidence" value="ECO:0007669"/>
    <property type="project" value="InterPro"/>
</dbReference>
<reference evidence="4" key="1">
    <citation type="submission" date="2022-07" db="EMBL/GenBank/DDBJ databases">
        <title>Draft genome sequence of Zalerion maritima ATCC 34329, a (micro)plastics degrading marine fungus.</title>
        <authorList>
            <person name="Paco A."/>
            <person name="Goncalves M.F.M."/>
            <person name="Rocha-Santos T.A.P."/>
            <person name="Alves A."/>
        </authorList>
    </citation>
    <scope>NUCLEOTIDE SEQUENCE</scope>
    <source>
        <strain evidence="4">ATCC 34329</strain>
    </source>
</reference>
<feature type="domain" description="3-hydroxyacyl-CoA dehydrogenase NAD binding" evidence="3">
    <location>
        <begin position="107"/>
        <end position="276"/>
    </location>
</feature>
<comment type="caution">
    <text evidence="4">The sequence shown here is derived from an EMBL/GenBank/DDBJ whole genome shotgun (WGS) entry which is preliminary data.</text>
</comment>
<dbReference type="PANTHER" id="PTHR48075:SF3">
    <property type="entry name" value="3-HYDROXYACYL-COA DEHYDROGENASE"/>
    <property type="match status" value="1"/>
</dbReference>